<accession>A0A6L3ZBR9</accession>
<feature type="region of interest" description="Disordered" evidence="2">
    <location>
        <begin position="86"/>
        <end position="107"/>
    </location>
</feature>
<gene>
    <name evidence="4" type="ORF">F8C82_13460</name>
</gene>
<dbReference type="InterPro" id="IPR026444">
    <property type="entry name" value="Secre_tail"/>
</dbReference>
<evidence type="ECO:0000256" key="1">
    <source>
        <dbReference type="ARBA" id="ARBA00022729"/>
    </source>
</evidence>
<evidence type="ECO:0000313" key="4">
    <source>
        <dbReference type="EMBL" id="KAB2815104.1"/>
    </source>
</evidence>
<proteinExistence type="predicted"/>
<feature type="domain" description="Secretion system C-terminal sorting" evidence="3">
    <location>
        <begin position="118"/>
        <end position="191"/>
    </location>
</feature>
<name>A0A6L3ZBR9_9FLAO</name>
<dbReference type="Pfam" id="PF18962">
    <property type="entry name" value="Por_Secre_tail"/>
    <property type="match status" value="1"/>
</dbReference>
<dbReference type="Proteomes" id="UP000484164">
    <property type="component" value="Unassembled WGS sequence"/>
</dbReference>
<dbReference type="OrthoDB" id="1408995at2"/>
<keyword evidence="1" id="KW-0732">Signal</keyword>
<dbReference type="AlphaFoldDB" id="A0A6L3ZBR9"/>
<comment type="caution">
    <text evidence="4">The sequence shown here is derived from an EMBL/GenBank/DDBJ whole genome shotgun (WGS) entry which is preliminary data.</text>
</comment>
<protein>
    <submittedName>
        <fullName evidence="4">T9SS type A sorting domain-containing protein</fullName>
    </submittedName>
</protein>
<dbReference type="NCBIfam" id="TIGR04183">
    <property type="entry name" value="Por_Secre_tail"/>
    <property type="match status" value="1"/>
</dbReference>
<organism evidence="4 5">
    <name type="scientific">Phaeocystidibacter marisrubri</name>
    <dbReference type="NCBI Taxonomy" id="1577780"/>
    <lineage>
        <taxon>Bacteria</taxon>
        <taxon>Pseudomonadati</taxon>
        <taxon>Bacteroidota</taxon>
        <taxon>Flavobacteriia</taxon>
        <taxon>Flavobacteriales</taxon>
        <taxon>Phaeocystidibacteraceae</taxon>
        <taxon>Phaeocystidibacter</taxon>
    </lineage>
</organism>
<evidence type="ECO:0000256" key="2">
    <source>
        <dbReference type="SAM" id="MobiDB-lite"/>
    </source>
</evidence>
<dbReference type="EMBL" id="WBVQ01000003">
    <property type="protein sequence ID" value="KAB2815104.1"/>
    <property type="molecule type" value="Genomic_DNA"/>
</dbReference>
<reference evidence="4 5" key="1">
    <citation type="submission" date="2019-10" db="EMBL/GenBank/DDBJ databases">
        <title>Genome sequence of Phaeocystidibacter marisrubri JCM30614 (type strain).</title>
        <authorList>
            <person name="Bowman J.P."/>
        </authorList>
    </citation>
    <scope>NUCLEOTIDE SEQUENCE [LARGE SCALE GENOMIC DNA]</scope>
    <source>
        <strain evidence="4 5">JCM 30614</strain>
    </source>
</reference>
<evidence type="ECO:0000259" key="3">
    <source>
        <dbReference type="Pfam" id="PF18962"/>
    </source>
</evidence>
<evidence type="ECO:0000313" key="5">
    <source>
        <dbReference type="Proteomes" id="UP000484164"/>
    </source>
</evidence>
<keyword evidence="5" id="KW-1185">Reference proteome</keyword>
<sequence length="194" mass="22117">MCALHLSDFERTTVRYRTLFVNKGPKKAIISIGTCFSIVLAQQNTETHYLKHKTMKTLKALLVFGMATFMYQPTVQAQEARPIGVAEQRSEPDDPNNNDPDRQKPVGITENSVQDLMIYPNPSIGSNFTIDVPLADDENIALFIYDMNGRVVERKSGTYAELRHFRMRNLDEATYIIKVFSKNALFQSRVMVVH</sequence>